<protein>
    <submittedName>
        <fullName evidence="2">Uncharacterized protein</fullName>
    </submittedName>
</protein>
<feature type="region of interest" description="Disordered" evidence="1">
    <location>
        <begin position="1"/>
        <end position="38"/>
    </location>
</feature>
<organism evidence="2 3">
    <name type="scientific">Dibothriocephalus latus</name>
    <name type="common">Fish tapeworm</name>
    <name type="synonym">Diphyllobothrium latum</name>
    <dbReference type="NCBI Taxonomy" id="60516"/>
    <lineage>
        <taxon>Eukaryota</taxon>
        <taxon>Metazoa</taxon>
        <taxon>Spiralia</taxon>
        <taxon>Lophotrochozoa</taxon>
        <taxon>Platyhelminthes</taxon>
        <taxon>Cestoda</taxon>
        <taxon>Eucestoda</taxon>
        <taxon>Diphyllobothriidea</taxon>
        <taxon>Diphyllobothriidae</taxon>
        <taxon>Dibothriocephalus</taxon>
    </lineage>
</organism>
<feature type="compositionally biased region" description="Polar residues" evidence="1">
    <location>
        <begin position="14"/>
        <end position="36"/>
    </location>
</feature>
<sequence length="89" mass="10465">MRMLSRHRYPPIQRSPTQRPPSSTTWTPKISIFQTRTGRRRLPLSQPSLYICVKSFLNSRHQSSPPRPRLKLRMLGPTPTASNTRNWIR</sequence>
<feature type="region of interest" description="Disordered" evidence="1">
    <location>
        <begin position="59"/>
        <end position="89"/>
    </location>
</feature>
<evidence type="ECO:0000313" key="2">
    <source>
        <dbReference type="EMBL" id="VDN27171.1"/>
    </source>
</evidence>
<feature type="compositionally biased region" description="Polar residues" evidence="1">
    <location>
        <begin position="79"/>
        <end position="89"/>
    </location>
</feature>
<name>A0A3P7N7D8_DIBLA</name>
<keyword evidence="3" id="KW-1185">Reference proteome</keyword>
<evidence type="ECO:0000313" key="3">
    <source>
        <dbReference type="Proteomes" id="UP000281553"/>
    </source>
</evidence>
<accession>A0A3P7N7D8</accession>
<gene>
    <name evidence="2" type="ORF">DILT_LOCUS14951</name>
</gene>
<reference evidence="2 3" key="1">
    <citation type="submission" date="2018-11" db="EMBL/GenBank/DDBJ databases">
        <authorList>
            <consortium name="Pathogen Informatics"/>
        </authorList>
    </citation>
    <scope>NUCLEOTIDE SEQUENCE [LARGE SCALE GENOMIC DNA]</scope>
</reference>
<evidence type="ECO:0000256" key="1">
    <source>
        <dbReference type="SAM" id="MobiDB-lite"/>
    </source>
</evidence>
<dbReference type="AlphaFoldDB" id="A0A3P7N7D8"/>
<dbReference type="EMBL" id="UYRU01076642">
    <property type="protein sequence ID" value="VDN27171.1"/>
    <property type="molecule type" value="Genomic_DNA"/>
</dbReference>
<dbReference type="Proteomes" id="UP000281553">
    <property type="component" value="Unassembled WGS sequence"/>
</dbReference>
<proteinExistence type="predicted"/>